<sequence>GSVALESDIRAKFPLRSTLVASKFQGVDSVVTFSRNNAGANGLTSVRDHLGYLNYCRTDEATFRGARRVENLVLDSESLTTGWTVDGSTTKTLAVNGLGRRYDRATGVVNMNALNGITLDMGVHVMSFSAWVESGSATLRVRIERLDTTLVVTKDIPISVTPKRIALVGLIPDLAQKTRVQFGINGGSTVHFCMGSAQFERIASGTYHPNEYVPRGVAGTVYPFQGAGVDGVQYFETQNPCYLETSGTVLTDTTPGGVPIAADTLKGLHRSPVAVQRLFYSSTFDNVAWTKTGVTAAQAAAVDNPIGYGRAYRLSETATTSSMIASGAWNGSIAADNLNLAMSAFFKRDVGRDWVRIGLTNKANVIDMIWVNIETMSVGTITSGSGTVTAKDVVLEQYPNGWVRVGFGGASAGTGATTPTAFVGIADKDGGASYLGVVGNSIYVAAAQLEQNDHPTAYIGNTVGAVLQRNCECQVEVPITSNVPTNNFTIGVDFTPSYNTDSIRKSDFYYIAYSRVDGSNRWGTALRGGLFAGNVNDQLAQGWAQDYFPNAAIFGGTNITYGLVLPPFATVSQLFGQSGSAVQPNGDGSFMATSGKVAYSTLSATPTVAPIANKQTFLRLGSALQTGKHDACFKNLVVIGRVLGQQELANARSYA</sequence>
<feature type="non-terminal residue" evidence="1">
    <location>
        <position position="1"/>
    </location>
</feature>
<dbReference type="EMBL" id="LR797210">
    <property type="protein sequence ID" value="CAB4194533.1"/>
    <property type="molecule type" value="Genomic_DNA"/>
</dbReference>
<reference evidence="1" key="1">
    <citation type="submission" date="2020-05" db="EMBL/GenBank/DDBJ databases">
        <authorList>
            <person name="Chiriac C."/>
            <person name="Salcher M."/>
            <person name="Ghai R."/>
            <person name="Kavagutti S V."/>
        </authorList>
    </citation>
    <scope>NUCLEOTIDE SEQUENCE</scope>
</reference>
<accession>A0A6J5RBG6</accession>
<gene>
    <name evidence="1" type="ORF">UFOVP1254_107</name>
</gene>
<proteinExistence type="predicted"/>
<evidence type="ECO:0000313" key="1">
    <source>
        <dbReference type="EMBL" id="CAB4194533.1"/>
    </source>
</evidence>
<organism evidence="1">
    <name type="scientific">uncultured Caudovirales phage</name>
    <dbReference type="NCBI Taxonomy" id="2100421"/>
    <lineage>
        <taxon>Viruses</taxon>
        <taxon>Duplodnaviria</taxon>
        <taxon>Heunggongvirae</taxon>
        <taxon>Uroviricota</taxon>
        <taxon>Caudoviricetes</taxon>
        <taxon>Peduoviridae</taxon>
        <taxon>Maltschvirus</taxon>
        <taxon>Maltschvirus maltsch</taxon>
    </lineage>
</organism>
<protein>
    <submittedName>
        <fullName evidence="1">Uncharacterized protein</fullName>
    </submittedName>
</protein>
<name>A0A6J5RBG6_9CAUD</name>